<keyword evidence="1" id="KW-1133">Transmembrane helix</keyword>
<dbReference type="PANTHER" id="PTHR14540">
    <property type="entry name" value="INTEGRATOR COMPLEX SUBUNIT 15"/>
    <property type="match status" value="1"/>
</dbReference>
<feature type="transmembrane region" description="Helical" evidence="1">
    <location>
        <begin position="61"/>
        <end position="80"/>
    </location>
</feature>
<keyword evidence="1" id="KW-0812">Transmembrane</keyword>
<evidence type="ECO:0000313" key="2">
    <source>
        <dbReference type="Proteomes" id="UP000035642"/>
    </source>
</evidence>
<evidence type="ECO:0000313" key="3">
    <source>
        <dbReference type="WBParaSite" id="ACAC_0000141101-mRNA-1"/>
    </source>
</evidence>
<dbReference type="Proteomes" id="UP000035642">
    <property type="component" value="Unassembled WGS sequence"/>
</dbReference>
<keyword evidence="1" id="KW-0472">Membrane</keyword>
<reference evidence="2" key="1">
    <citation type="submission" date="2012-09" db="EMBL/GenBank/DDBJ databases">
        <authorList>
            <person name="Martin A.A."/>
        </authorList>
    </citation>
    <scope>NUCLEOTIDE SEQUENCE</scope>
</reference>
<dbReference type="AlphaFoldDB" id="A0A0K0CVN1"/>
<dbReference type="WBParaSite" id="ACAC_0000141101-mRNA-1">
    <property type="protein sequence ID" value="ACAC_0000141101-mRNA-1"/>
    <property type="gene ID" value="ACAC_0000141101"/>
</dbReference>
<dbReference type="InterPro" id="IPR027844">
    <property type="entry name" value="INTS15"/>
</dbReference>
<accession>A0A0K0CVN1</accession>
<proteinExistence type="predicted"/>
<protein>
    <submittedName>
        <fullName evidence="3">Seipin</fullName>
    </submittedName>
</protein>
<sequence length="225" mass="26674">MNSSFSLSFQERDEINKYAYFEVLFLGREGESYVHEHRLRLLYRLALYALQHPVFQLYSQISLWLSKVSMCFYIIVIYSINEKMNKDFTLLGNNFEKCTTALQYEYLLPLETACPEFTVFFVVYATRFMPINRPMAAVFASYINANPGYFLKGFRDSPHLADIFRSEYPVRGYRLLYQNRFRYAFVSYASLVACLVLLFVCHLGVLLCGYIKVCPFRQYIRIRKY</sequence>
<organism evidence="2 3">
    <name type="scientific">Angiostrongylus cantonensis</name>
    <name type="common">Rat lungworm</name>
    <dbReference type="NCBI Taxonomy" id="6313"/>
    <lineage>
        <taxon>Eukaryota</taxon>
        <taxon>Metazoa</taxon>
        <taxon>Ecdysozoa</taxon>
        <taxon>Nematoda</taxon>
        <taxon>Chromadorea</taxon>
        <taxon>Rhabditida</taxon>
        <taxon>Rhabditina</taxon>
        <taxon>Rhabditomorpha</taxon>
        <taxon>Strongyloidea</taxon>
        <taxon>Metastrongylidae</taxon>
        <taxon>Angiostrongylus</taxon>
    </lineage>
</organism>
<keyword evidence="2" id="KW-1185">Reference proteome</keyword>
<dbReference type="STRING" id="6313.A0A0K0CVN1"/>
<name>A0A0K0CVN1_ANGCA</name>
<feature type="transmembrane region" description="Helical" evidence="1">
    <location>
        <begin position="183"/>
        <end position="207"/>
    </location>
</feature>
<reference evidence="3" key="2">
    <citation type="submission" date="2017-02" db="UniProtKB">
        <authorList>
            <consortium name="WormBaseParasite"/>
        </authorList>
    </citation>
    <scope>IDENTIFICATION</scope>
</reference>
<dbReference type="PANTHER" id="PTHR14540:SF2">
    <property type="entry name" value="INTEGRATOR COMPLEX SUBUNIT 15"/>
    <property type="match status" value="1"/>
</dbReference>
<evidence type="ECO:0000256" key="1">
    <source>
        <dbReference type="SAM" id="Phobius"/>
    </source>
</evidence>